<dbReference type="Gene3D" id="3.30.870.10">
    <property type="entry name" value="Endonuclease Chain A"/>
    <property type="match status" value="2"/>
</dbReference>
<dbReference type="PANTHER" id="PTHR21248:SF22">
    <property type="entry name" value="PHOSPHOLIPASE D"/>
    <property type="match status" value="1"/>
</dbReference>
<dbReference type="EMBL" id="JAMZEJ010000005">
    <property type="protein sequence ID" value="MCQ8240983.1"/>
    <property type="molecule type" value="Genomic_DNA"/>
</dbReference>
<comment type="function">
    <text evidence="1">Could be a virulence factor.</text>
</comment>
<evidence type="ECO:0000256" key="5">
    <source>
        <dbReference type="ARBA" id="ARBA00029594"/>
    </source>
</evidence>
<keyword evidence="4" id="KW-0964">Secreted</keyword>
<name>A0ABT1VXA6_9PROT</name>
<comment type="subcellular location">
    <subcellularLocation>
        <location evidence="2">Secreted</location>
    </subcellularLocation>
</comment>
<dbReference type="Proteomes" id="UP001524547">
    <property type="component" value="Unassembled WGS sequence"/>
</dbReference>
<evidence type="ECO:0000256" key="2">
    <source>
        <dbReference type="ARBA" id="ARBA00004613"/>
    </source>
</evidence>
<evidence type="ECO:0000313" key="7">
    <source>
        <dbReference type="EMBL" id="MCQ8240983.1"/>
    </source>
</evidence>
<dbReference type="SMART" id="SM00155">
    <property type="entry name" value="PLDc"/>
    <property type="match status" value="2"/>
</dbReference>
<dbReference type="PANTHER" id="PTHR21248">
    <property type="entry name" value="CARDIOLIPIN SYNTHASE"/>
    <property type="match status" value="1"/>
</dbReference>
<dbReference type="CDD" id="cd09110">
    <property type="entry name" value="PLDc_CLS_1"/>
    <property type="match status" value="1"/>
</dbReference>
<protein>
    <recommendedName>
        <fullName evidence="3">Phospholipase D</fullName>
    </recommendedName>
    <alternativeName>
        <fullName evidence="5">Choline phosphatase</fullName>
    </alternativeName>
</protein>
<dbReference type="PROSITE" id="PS50035">
    <property type="entry name" value="PLD"/>
    <property type="match status" value="2"/>
</dbReference>
<dbReference type="RefSeq" id="WP_422919730.1">
    <property type="nucleotide sequence ID" value="NZ_JAMZEJ010000005.1"/>
</dbReference>
<proteinExistence type="predicted"/>
<feature type="domain" description="PLD phosphodiesterase" evidence="6">
    <location>
        <begin position="131"/>
        <end position="158"/>
    </location>
</feature>
<sequence length="400" mass="44657">MSRRTAPGRLLRFHRRRQGRWRAGTLHEGNQVRLLPAGADFIRAVLDAVDGAHSTVHLEYYTLDDVRLDGRSLVDALERAAHRGVEVALIWDAIGSGGTPDALFRRLEQAGVRTMEYRSVNPLKRRFDIRMNDRDHRKITVVDGQTAFLGGANLSRVYETPAAVGRGSDADHSFWLDCAIRMQGPAVADAEALFLRTWGDGDGNGPLRIAAAASSPVRNGQAVRVVGSAPGERRPLFNRAIRRAIRDARTSITLATGYFVPARREWRLLRRAARRGVWVRLLLPGYSDVPAAVHAARALYGHLLRAGVEIHEVRDAMLHAKIATVDGVLCAIGSSNFDWRSVHFNNEVDAFVLGNLAAEADRMLDGWQRFARPVSLAEWEGRSVREHLLERVARLWKRLM</sequence>
<evidence type="ECO:0000256" key="3">
    <source>
        <dbReference type="ARBA" id="ARBA00018392"/>
    </source>
</evidence>
<evidence type="ECO:0000256" key="1">
    <source>
        <dbReference type="ARBA" id="ARBA00003145"/>
    </source>
</evidence>
<evidence type="ECO:0000256" key="4">
    <source>
        <dbReference type="ARBA" id="ARBA00022525"/>
    </source>
</evidence>
<feature type="domain" description="PLD phosphodiesterase" evidence="6">
    <location>
        <begin position="314"/>
        <end position="341"/>
    </location>
</feature>
<dbReference type="SUPFAM" id="SSF56024">
    <property type="entry name" value="Phospholipase D/nuclease"/>
    <property type="match status" value="2"/>
</dbReference>
<organism evidence="7 8">
    <name type="scientific">Rhizosaccharibacter radicis</name>
    <dbReference type="NCBI Taxonomy" id="2782605"/>
    <lineage>
        <taxon>Bacteria</taxon>
        <taxon>Pseudomonadati</taxon>
        <taxon>Pseudomonadota</taxon>
        <taxon>Alphaproteobacteria</taxon>
        <taxon>Acetobacterales</taxon>
        <taxon>Acetobacteraceae</taxon>
        <taxon>Rhizosaccharibacter</taxon>
    </lineage>
</organism>
<comment type="caution">
    <text evidence="7">The sequence shown here is derived from an EMBL/GenBank/DDBJ whole genome shotgun (WGS) entry which is preliminary data.</text>
</comment>
<evidence type="ECO:0000259" key="6">
    <source>
        <dbReference type="PROSITE" id="PS50035"/>
    </source>
</evidence>
<accession>A0ABT1VXA6</accession>
<keyword evidence="8" id="KW-1185">Reference proteome</keyword>
<dbReference type="InterPro" id="IPR001736">
    <property type="entry name" value="PLipase_D/transphosphatidylase"/>
</dbReference>
<evidence type="ECO:0000313" key="8">
    <source>
        <dbReference type="Proteomes" id="UP001524547"/>
    </source>
</evidence>
<reference evidence="7 8" key="1">
    <citation type="submission" date="2022-06" db="EMBL/GenBank/DDBJ databases">
        <title>Rhizosaccharibacter gen. nov. sp. nov. KSS12, endophytic bacteria isolated from sugarcane.</title>
        <authorList>
            <person name="Pitiwittayakul N."/>
        </authorList>
    </citation>
    <scope>NUCLEOTIDE SEQUENCE [LARGE SCALE GENOMIC DNA]</scope>
    <source>
        <strain evidence="7 8">KSS12</strain>
    </source>
</reference>
<gene>
    <name evidence="7" type="ORF">NFI88_09055</name>
</gene>
<dbReference type="InterPro" id="IPR025202">
    <property type="entry name" value="PLD-like_dom"/>
</dbReference>
<dbReference type="Pfam" id="PF13091">
    <property type="entry name" value="PLDc_2"/>
    <property type="match status" value="2"/>
</dbReference>